<dbReference type="GeneID" id="89923251"/>
<evidence type="ECO:0000256" key="7">
    <source>
        <dbReference type="RuleBase" id="RU367025"/>
    </source>
</evidence>
<feature type="compositionally biased region" description="Acidic residues" evidence="8">
    <location>
        <begin position="187"/>
        <end position="198"/>
    </location>
</feature>
<dbReference type="Pfam" id="PF03371">
    <property type="entry name" value="PRP38"/>
    <property type="match status" value="1"/>
</dbReference>
<accession>A0AAV9PPW8</accession>
<feature type="region of interest" description="Disordered" evidence="8">
    <location>
        <begin position="179"/>
        <end position="250"/>
    </location>
</feature>
<evidence type="ECO:0000313" key="9">
    <source>
        <dbReference type="EMBL" id="KAK5174821.1"/>
    </source>
</evidence>
<name>A0AAV9PPW8_9PEZI</name>
<dbReference type="AlphaFoldDB" id="A0AAV9PPW8"/>
<keyword evidence="5 7" id="KW-0508">mRNA splicing</keyword>
<keyword evidence="6 7" id="KW-0539">Nucleus</keyword>
<evidence type="ECO:0000256" key="8">
    <source>
        <dbReference type="SAM" id="MobiDB-lite"/>
    </source>
</evidence>
<comment type="subcellular location">
    <subcellularLocation>
        <location evidence="1 7">Nucleus</location>
    </subcellularLocation>
</comment>
<comment type="caution">
    <text evidence="9">The sequence shown here is derived from an EMBL/GenBank/DDBJ whole genome shotgun (WGS) entry which is preliminary data.</text>
</comment>
<evidence type="ECO:0000313" key="10">
    <source>
        <dbReference type="Proteomes" id="UP001337655"/>
    </source>
</evidence>
<keyword evidence="4 7" id="KW-0747">Spliceosome</keyword>
<gene>
    <name evidence="9" type="ORF">LTR77_001904</name>
</gene>
<organism evidence="9 10">
    <name type="scientific">Saxophila tyrrhenica</name>
    <dbReference type="NCBI Taxonomy" id="1690608"/>
    <lineage>
        <taxon>Eukaryota</taxon>
        <taxon>Fungi</taxon>
        <taxon>Dikarya</taxon>
        <taxon>Ascomycota</taxon>
        <taxon>Pezizomycotina</taxon>
        <taxon>Dothideomycetes</taxon>
        <taxon>Dothideomycetidae</taxon>
        <taxon>Mycosphaerellales</taxon>
        <taxon>Extremaceae</taxon>
        <taxon>Saxophila</taxon>
    </lineage>
</organism>
<comment type="function">
    <text evidence="7">Required for pre-mRNA splicing.</text>
</comment>
<dbReference type="Proteomes" id="UP001337655">
    <property type="component" value="Unassembled WGS sequence"/>
</dbReference>
<evidence type="ECO:0000256" key="1">
    <source>
        <dbReference type="ARBA" id="ARBA00004123"/>
    </source>
</evidence>
<evidence type="ECO:0000256" key="3">
    <source>
        <dbReference type="ARBA" id="ARBA00022664"/>
    </source>
</evidence>
<reference evidence="9 10" key="1">
    <citation type="submission" date="2023-08" db="EMBL/GenBank/DDBJ databases">
        <title>Black Yeasts Isolated from many extreme environments.</title>
        <authorList>
            <person name="Coleine C."/>
            <person name="Stajich J.E."/>
            <person name="Selbmann L."/>
        </authorList>
    </citation>
    <scope>NUCLEOTIDE SEQUENCE [LARGE SCALE GENOMIC DNA]</scope>
    <source>
        <strain evidence="9 10">CCFEE 5935</strain>
    </source>
</reference>
<dbReference type="RefSeq" id="XP_064663490.1">
    <property type="nucleotide sequence ID" value="XM_064799163.1"/>
</dbReference>
<dbReference type="EMBL" id="JAVRRT010000002">
    <property type="protein sequence ID" value="KAK5174821.1"/>
    <property type="molecule type" value="Genomic_DNA"/>
</dbReference>
<comment type="similarity">
    <text evidence="2 7">Belongs to the PRP38 family.</text>
</comment>
<dbReference type="GO" id="GO:0000398">
    <property type="term" value="P:mRNA splicing, via spliceosome"/>
    <property type="evidence" value="ECO:0007669"/>
    <property type="project" value="UniProtKB-UniRule"/>
</dbReference>
<protein>
    <recommendedName>
        <fullName evidence="7">Pre-mRNA-splicing factor 38</fullName>
    </recommendedName>
</protein>
<proteinExistence type="inferred from homology"/>
<sequence length="250" mass="28044">MAHQADARRHLDERGYTGPLIHNDNPLKLFEKAVRDRVVDSYYWKEQCFGLNAATLLDRAVELTCIGGTFGVGQRPTPFLCLAFKLLQITPEREIIEFYLGKAGEEFKYLRLLAAFYVRLTYEKGEDVYTTLEPLLADFRKIRRRTREGWSLTHVDEFVDDLLQKSRLNPRTFLEDEGIIEPRESALGEELEELDGEGSEGGGNAESDKTSGDGDGSMDGDVDPRNGDRASSREATPEAAARSDESMAGD</sequence>
<dbReference type="GO" id="GO:0005681">
    <property type="term" value="C:spliceosomal complex"/>
    <property type="evidence" value="ECO:0007669"/>
    <property type="project" value="UniProtKB-KW"/>
</dbReference>
<evidence type="ECO:0000256" key="5">
    <source>
        <dbReference type="ARBA" id="ARBA00023187"/>
    </source>
</evidence>
<keyword evidence="10" id="KW-1185">Reference proteome</keyword>
<keyword evidence="3 7" id="KW-0507">mRNA processing</keyword>
<evidence type="ECO:0000256" key="6">
    <source>
        <dbReference type="ARBA" id="ARBA00023242"/>
    </source>
</evidence>
<dbReference type="InterPro" id="IPR005037">
    <property type="entry name" value="PRP38"/>
</dbReference>
<evidence type="ECO:0000256" key="4">
    <source>
        <dbReference type="ARBA" id="ARBA00022728"/>
    </source>
</evidence>
<feature type="compositionally biased region" description="Basic and acidic residues" evidence="8">
    <location>
        <begin position="222"/>
        <end position="250"/>
    </location>
</feature>
<evidence type="ECO:0000256" key="2">
    <source>
        <dbReference type="ARBA" id="ARBA00006164"/>
    </source>
</evidence>
<dbReference type="PANTHER" id="PTHR23142">
    <property type="entry name" value="PRE-MRNA-SPLICING FACTOR 38A-RELATED"/>
    <property type="match status" value="1"/>
</dbReference>